<dbReference type="InterPro" id="IPR036148">
    <property type="entry name" value="MmgE/PrpD_sf"/>
</dbReference>
<dbReference type="InterPro" id="IPR045337">
    <property type="entry name" value="MmgE_PrpD_C"/>
</dbReference>
<feature type="domain" description="MmgE/PrpD N-terminal" evidence="2">
    <location>
        <begin position="8"/>
        <end position="245"/>
    </location>
</feature>
<dbReference type="InterPro" id="IPR005656">
    <property type="entry name" value="MmgE_PrpD"/>
</dbReference>
<feature type="domain" description="MmgE/PrpD C-terminal" evidence="3">
    <location>
        <begin position="270"/>
        <end position="442"/>
    </location>
</feature>
<dbReference type="RefSeq" id="WP_123046204.1">
    <property type="nucleotide sequence ID" value="NZ_RDSR01000017.1"/>
</dbReference>
<dbReference type="PANTHER" id="PTHR16943:SF8">
    <property type="entry name" value="2-METHYLCITRATE DEHYDRATASE"/>
    <property type="match status" value="1"/>
</dbReference>
<dbReference type="GO" id="GO:0016829">
    <property type="term" value="F:lyase activity"/>
    <property type="evidence" value="ECO:0007669"/>
    <property type="project" value="InterPro"/>
</dbReference>
<protein>
    <submittedName>
        <fullName evidence="4">MmgE/PrpD family protein</fullName>
    </submittedName>
</protein>
<dbReference type="SUPFAM" id="SSF103378">
    <property type="entry name" value="2-methylcitrate dehydratase PrpD"/>
    <property type="match status" value="1"/>
</dbReference>
<dbReference type="Pfam" id="PF03972">
    <property type="entry name" value="MmgE_PrpD_N"/>
    <property type="match status" value="1"/>
</dbReference>
<dbReference type="PANTHER" id="PTHR16943">
    <property type="entry name" value="2-METHYLCITRATE DEHYDRATASE-RELATED"/>
    <property type="match status" value="1"/>
</dbReference>
<dbReference type="InterPro" id="IPR042183">
    <property type="entry name" value="MmgE/PrpD_sf_1"/>
</dbReference>
<dbReference type="InterPro" id="IPR045336">
    <property type="entry name" value="MmgE_PrpD_N"/>
</dbReference>
<reference evidence="4 5" key="1">
    <citation type="submission" date="2018-11" db="EMBL/GenBank/DDBJ databases">
        <title>Cryobacterium sp. nov., isolated from rhizosphere soil of lettuce.</title>
        <authorList>
            <person name="Wang Y."/>
        </authorList>
    </citation>
    <scope>NUCLEOTIDE SEQUENCE [LARGE SCALE GENOMIC DNA]</scope>
    <source>
        <strain evidence="4 5">NEAU-85</strain>
    </source>
</reference>
<sequence length="456" mass="47701">MRDGATAQLAGFAARLRFDDLPDAVVEHAKLCLLDTIGCGLFGSTLPWVEILRETIAAVDDGRRARLWGSGGAASVPNAALINGTAVHAFELDDLHPRSILHPGAVVVSAAMAAAAHTGSRSGRDLVTALVAGYEVGSRVGMSMGAAHLSQGWHPTGTHGTLAAAAGAGSMLGLGDDQMLHALGTAGSQSSGLMSAQFSSMVKRLNAGHAAQSGVTAALLAEHGFLGIPDLLENSYGGYLSTFSPSSDIALVTEGLGEDWQVLRVGFKPYSTNGSCHPAIDALLAMEAEHGITAADVDRVEIDCSTATFKHVGWPYEPVSVTSAQMNLPYIVAVVLADGDAFIDQFSPERITDPELIEFSRRVKVTADPEIDAAGDTARHLTRIAVFLHDGRVLRDERRHASGSAASPLPADAVERKFFKLARTAVPDDAAKRIRDLVATIDDLPDLADFASALAG</sequence>
<comment type="similarity">
    <text evidence="1">Belongs to the PrpD family.</text>
</comment>
<dbReference type="Pfam" id="PF19305">
    <property type="entry name" value="MmgE_PrpD_C"/>
    <property type="match status" value="1"/>
</dbReference>
<dbReference type="OrthoDB" id="9797528at2"/>
<gene>
    <name evidence="4" type="ORF">EEJ31_10220</name>
</gene>
<evidence type="ECO:0000259" key="2">
    <source>
        <dbReference type="Pfam" id="PF03972"/>
    </source>
</evidence>
<evidence type="ECO:0000313" key="5">
    <source>
        <dbReference type="Proteomes" id="UP000279859"/>
    </source>
</evidence>
<dbReference type="Gene3D" id="3.30.1330.120">
    <property type="entry name" value="2-methylcitrate dehydratase PrpD"/>
    <property type="match status" value="1"/>
</dbReference>
<evidence type="ECO:0000313" key="4">
    <source>
        <dbReference type="EMBL" id="RNE59269.1"/>
    </source>
</evidence>
<dbReference type="EMBL" id="RDSR01000017">
    <property type="protein sequence ID" value="RNE59269.1"/>
    <property type="molecule type" value="Genomic_DNA"/>
</dbReference>
<organism evidence="4 5">
    <name type="scientific">Cryobacterium tepidiphilum</name>
    <dbReference type="NCBI Taxonomy" id="2486026"/>
    <lineage>
        <taxon>Bacteria</taxon>
        <taxon>Bacillati</taxon>
        <taxon>Actinomycetota</taxon>
        <taxon>Actinomycetes</taxon>
        <taxon>Micrococcales</taxon>
        <taxon>Microbacteriaceae</taxon>
        <taxon>Cryobacterium</taxon>
    </lineage>
</organism>
<name>A0A3M8L2Y7_9MICO</name>
<evidence type="ECO:0000259" key="3">
    <source>
        <dbReference type="Pfam" id="PF19305"/>
    </source>
</evidence>
<evidence type="ECO:0000256" key="1">
    <source>
        <dbReference type="ARBA" id="ARBA00006174"/>
    </source>
</evidence>
<comment type="caution">
    <text evidence="4">The sequence shown here is derived from an EMBL/GenBank/DDBJ whole genome shotgun (WGS) entry which is preliminary data.</text>
</comment>
<proteinExistence type="inferred from homology"/>
<keyword evidence="5" id="KW-1185">Reference proteome</keyword>
<accession>A0A3M8L2Y7</accession>
<dbReference type="Proteomes" id="UP000279859">
    <property type="component" value="Unassembled WGS sequence"/>
</dbReference>
<dbReference type="AlphaFoldDB" id="A0A3M8L2Y7"/>
<dbReference type="InterPro" id="IPR042188">
    <property type="entry name" value="MmgE/PrpD_sf_2"/>
</dbReference>
<dbReference type="Gene3D" id="1.10.4100.10">
    <property type="entry name" value="2-methylcitrate dehydratase PrpD"/>
    <property type="match status" value="1"/>
</dbReference>